<accession>A0A917TS99</accession>
<feature type="transmembrane region" description="Helical" evidence="6">
    <location>
        <begin position="47"/>
        <end position="67"/>
    </location>
</feature>
<evidence type="ECO:0000259" key="7">
    <source>
        <dbReference type="PROSITE" id="PS50850"/>
    </source>
</evidence>
<dbReference type="GO" id="GO:0022857">
    <property type="term" value="F:transmembrane transporter activity"/>
    <property type="evidence" value="ECO:0007669"/>
    <property type="project" value="InterPro"/>
</dbReference>
<evidence type="ECO:0000256" key="5">
    <source>
        <dbReference type="ARBA" id="ARBA00023136"/>
    </source>
</evidence>
<feature type="transmembrane region" description="Helical" evidence="6">
    <location>
        <begin position="138"/>
        <end position="159"/>
    </location>
</feature>
<dbReference type="InterPro" id="IPR050189">
    <property type="entry name" value="MFS_Efflux_Transporters"/>
</dbReference>
<dbReference type="RefSeq" id="WP_190251463.1">
    <property type="nucleotide sequence ID" value="NZ_BMPI01000018.1"/>
</dbReference>
<protein>
    <submittedName>
        <fullName evidence="8">Sugar efflux transporter</fullName>
    </submittedName>
</protein>
<feature type="domain" description="Major facilitator superfamily (MFS) profile" evidence="7">
    <location>
        <begin position="13"/>
        <end position="382"/>
    </location>
</feature>
<proteinExistence type="predicted"/>
<feature type="transmembrane region" description="Helical" evidence="6">
    <location>
        <begin position="79"/>
        <end position="102"/>
    </location>
</feature>
<comment type="subcellular location">
    <subcellularLocation>
        <location evidence="1">Cell membrane</location>
        <topology evidence="1">Multi-pass membrane protein</topology>
    </subcellularLocation>
</comment>
<dbReference type="EMBL" id="BMPI01000018">
    <property type="protein sequence ID" value="GGM35118.1"/>
    <property type="molecule type" value="Genomic_DNA"/>
</dbReference>
<feature type="transmembrane region" description="Helical" evidence="6">
    <location>
        <begin position="208"/>
        <end position="230"/>
    </location>
</feature>
<gene>
    <name evidence="8" type="primary">sotB</name>
    <name evidence="8" type="ORF">GCM10007977_040800</name>
</gene>
<keyword evidence="2" id="KW-1003">Cell membrane</keyword>
<reference evidence="8" key="2">
    <citation type="submission" date="2020-09" db="EMBL/GenBank/DDBJ databases">
        <authorList>
            <person name="Sun Q."/>
            <person name="Ohkuma M."/>
        </authorList>
    </citation>
    <scope>NUCLEOTIDE SEQUENCE</scope>
    <source>
        <strain evidence="8">JCM 19831</strain>
    </source>
</reference>
<evidence type="ECO:0000256" key="1">
    <source>
        <dbReference type="ARBA" id="ARBA00004651"/>
    </source>
</evidence>
<comment type="caution">
    <text evidence="8">The sequence shown here is derived from an EMBL/GenBank/DDBJ whole genome shotgun (WGS) entry which is preliminary data.</text>
</comment>
<feature type="transmembrane region" description="Helical" evidence="6">
    <location>
        <begin position="242"/>
        <end position="262"/>
    </location>
</feature>
<keyword evidence="4 6" id="KW-1133">Transmembrane helix</keyword>
<dbReference type="InterPro" id="IPR011701">
    <property type="entry name" value="MFS"/>
</dbReference>
<dbReference type="PANTHER" id="PTHR43124">
    <property type="entry name" value="PURINE EFFLUX PUMP PBUE"/>
    <property type="match status" value="1"/>
</dbReference>
<keyword evidence="9" id="KW-1185">Reference proteome</keyword>
<dbReference type="CDD" id="cd17324">
    <property type="entry name" value="MFS_NepI_like"/>
    <property type="match status" value="1"/>
</dbReference>
<organism evidence="8 9">
    <name type="scientific">Dactylosporangium sucinum</name>
    <dbReference type="NCBI Taxonomy" id="1424081"/>
    <lineage>
        <taxon>Bacteria</taxon>
        <taxon>Bacillati</taxon>
        <taxon>Actinomycetota</taxon>
        <taxon>Actinomycetes</taxon>
        <taxon>Micromonosporales</taxon>
        <taxon>Micromonosporaceae</taxon>
        <taxon>Dactylosporangium</taxon>
    </lineage>
</organism>
<feature type="transmembrane region" description="Helical" evidence="6">
    <location>
        <begin position="361"/>
        <end position="381"/>
    </location>
</feature>
<dbReference type="AlphaFoldDB" id="A0A917TS99"/>
<dbReference type="InterPro" id="IPR020846">
    <property type="entry name" value="MFS_dom"/>
</dbReference>
<evidence type="ECO:0000256" key="2">
    <source>
        <dbReference type="ARBA" id="ARBA00022475"/>
    </source>
</evidence>
<evidence type="ECO:0000256" key="4">
    <source>
        <dbReference type="ARBA" id="ARBA00022989"/>
    </source>
</evidence>
<feature type="transmembrane region" description="Helical" evidence="6">
    <location>
        <begin position="328"/>
        <end position="349"/>
    </location>
</feature>
<evidence type="ECO:0000313" key="8">
    <source>
        <dbReference type="EMBL" id="GGM35118.1"/>
    </source>
</evidence>
<name>A0A917TS99_9ACTN</name>
<feature type="transmembrane region" description="Helical" evidence="6">
    <location>
        <begin position="108"/>
        <end position="131"/>
    </location>
</feature>
<dbReference type="SUPFAM" id="SSF103473">
    <property type="entry name" value="MFS general substrate transporter"/>
    <property type="match status" value="1"/>
</dbReference>
<dbReference type="Pfam" id="PF07690">
    <property type="entry name" value="MFS_1"/>
    <property type="match status" value="1"/>
</dbReference>
<dbReference type="GO" id="GO:0005886">
    <property type="term" value="C:plasma membrane"/>
    <property type="evidence" value="ECO:0007669"/>
    <property type="project" value="UniProtKB-SubCell"/>
</dbReference>
<keyword evidence="3 6" id="KW-0812">Transmembrane</keyword>
<reference evidence="8" key="1">
    <citation type="journal article" date="2014" name="Int. J. Syst. Evol. Microbiol.">
        <title>Complete genome sequence of Corynebacterium casei LMG S-19264T (=DSM 44701T), isolated from a smear-ripened cheese.</title>
        <authorList>
            <consortium name="US DOE Joint Genome Institute (JGI-PGF)"/>
            <person name="Walter F."/>
            <person name="Albersmeier A."/>
            <person name="Kalinowski J."/>
            <person name="Ruckert C."/>
        </authorList>
    </citation>
    <scope>NUCLEOTIDE SEQUENCE</scope>
    <source>
        <strain evidence="8">JCM 19831</strain>
    </source>
</reference>
<dbReference type="InterPro" id="IPR036259">
    <property type="entry name" value="MFS_trans_sf"/>
</dbReference>
<feature type="transmembrane region" description="Helical" evidence="6">
    <location>
        <begin position="165"/>
        <end position="187"/>
    </location>
</feature>
<dbReference type="PROSITE" id="PS50850">
    <property type="entry name" value="MFS"/>
    <property type="match status" value="1"/>
</dbReference>
<evidence type="ECO:0000256" key="6">
    <source>
        <dbReference type="SAM" id="Phobius"/>
    </source>
</evidence>
<feature type="transmembrane region" description="Helical" evidence="6">
    <location>
        <begin position="297"/>
        <end position="316"/>
    </location>
</feature>
<sequence length="382" mass="38096">MAPVVPPRRAWTTLGVLALAAFAFVTTELLPIGLLTLMAPDLDRSRSQIGVLVSGYAVVVVLASVPLTRLTRRIPRRELLTGTLVLFAVANGVAAAAPSYAVLAGSRLATALAQALFWSIVSPAVSGLFPVAVRGRVVALFSTGAALAPVLGVPLGTWIGQQAGWRTAFGVLAGLGLATAVAAAALVPAYRPDDGGAALGTAPSRRHFNVLLATTALGITGFLTLNTYVTPFLLDVSGFTDAALAPLLFVSGAAGVAGTIAIARTLDTHPIGSLLAPLGVGTVALLGLAALGTVQAVAVLCLAAIGAIYASFATAVQSRMLQVAPGSTDLASAGVSTAFNVGIAAGSLIGSVMLQPWGAQSLALTGAVLTLLALGLTAAAGR</sequence>
<keyword evidence="5 6" id="KW-0472">Membrane</keyword>
<dbReference type="PANTHER" id="PTHR43124:SF4">
    <property type="entry name" value="SUGAR EFFLUX TRANSPORTER"/>
    <property type="match status" value="1"/>
</dbReference>
<evidence type="ECO:0000256" key="3">
    <source>
        <dbReference type="ARBA" id="ARBA00022692"/>
    </source>
</evidence>
<feature type="transmembrane region" description="Helical" evidence="6">
    <location>
        <begin position="274"/>
        <end position="291"/>
    </location>
</feature>
<dbReference type="Gene3D" id="1.20.1250.20">
    <property type="entry name" value="MFS general substrate transporter like domains"/>
    <property type="match status" value="2"/>
</dbReference>
<dbReference type="Proteomes" id="UP000642070">
    <property type="component" value="Unassembled WGS sequence"/>
</dbReference>
<evidence type="ECO:0000313" key="9">
    <source>
        <dbReference type="Proteomes" id="UP000642070"/>
    </source>
</evidence>